<evidence type="ECO:0000256" key="9">
    <source>
        <dbReference type="ARBA" id="ARBA00023160"/>
    </source>
</evidence>
<evidence type="ECO:0000256" key="4">
    <source>
        <dbReference type="ARBA" id="ARBA00022516"/>
    </source>
</evidence>
<keyword evidence="10" id="KW-1133">Transmembrane helix</keyword>
<evidence type="ECO:0000313" key="13">
    <source>
        <dbReference type="EMBL" id="KAE8691795.1"/>
    </source>
</evidence>
<accession>A0A6A2ZLI8</accession>
<keyword evidence="6" id="KW-0560">Oxidoreductase</keyword>
<comment type="caution">
    <text evidence="13">The sequence shown here is derived from an EMBL/GenBank/DDBJ whole genome shotgun (WGS) entry which is preliminary data.</text>
</comment>
<keyword evidence="14" id="KW-1185">Reference proteome</keyword>
<protein>
    <submittedName>
        <fullName evidence="13">Omega-3 fatty acid desaturase</fullName>
    </submittedName>
</protein>
<feature type="transmembrane region" description="Helical" evidence="10">
    <location>
        <begin position="236"/>
        <end position="255"/>
    </location>
</feature>
<dbReference type="EMBL" id="VEPZ02001144">
    <property type="protein sequence ID" value="KAE8691795.1"/>
    <property type="molecule type" value="Genomic_DNA"/>
</dbReference>
<feature type="domain" description="Fatty acid desaturase N-terminal" evidence="12">
    <location>
        <begin position="2"/>
        <end position="52"/>
    </location>
</feature>
<dbReference type="UniPathway" id="UPA00658"/>
<feature type="transmembrane region" description="Helical" evidence="10">
    <location>
        <begin position="39"/>
        <end position="57"/>
    </location>
</feature>
<evidence type="ECO:0000259" key="11">
    <source>
        <dbReference type="Pfam" id="PF00487"/>
    </source>
</evidence>
<dbReference type="Proteomes" id="UP000436088">
    <property type="component" value="Unassembled WGS sequence"/>
</dbReference>
<dbReference type="InterPro" id="IPR012171">
    <property type="entry name" value="Fatty_acid_desaturase"/>
</dbReference>
<feature type="transmembrane region" description="Helical" evidence="10">
    <location>
        <begin position="199"/>
        <end position="224"/>
    </location>
</feature>
<keyword evidence="10" id="KW-0812">Transmembrane</keyword>
<reference evidence="13" key="1">
    <citation type="submission" date="2019-09" db="EMBL/GenBank/DDBJ databases">
        <title>Draft genome information of white flower Hibiscus syriacus.</title>
        <authorList>
            <person name="Kim Y.-M."/>
        </authorList>
    </citation>
    <scope>NUCLEOTIDE SEQUENCE [LARGE SCALE GENOMIC DNA]</scope>
    <source>
        <strain evidence="13">YM2019G1</strain>
    </source>
</reference>
<keyword evidence="8 10" id="KW-0472">Membrane</keyword>
<keyword evidence="5" id="KW-0276">Fatty acid metabolism</keyword>
<proteinExistence type="inferred from homology"/>
<sequence length="287" mass="32926">MENKDDFDASAAPPFRIADIRAVIPKHCWIKNPWRSMSYVFRDVIAVFALLAAAAYLNSWFIRPLYWVAQGKMFWALFVLGHDCGHESFSHDPILNDVVGHILHSTILVRYHGWRISHKTHHQNHGNVEKDESWVPMPEKLYKSLSIETRLMRFTIPFPLFAYPTCLWHRSPGKTGSHFNPSSTLFSPQDRKHVTTSTACWIAMVGFLVYFSFVFGSSLTFKLYGVPYLICPKFLWHGWMLSLTFITMDMSGNFLGNVASFAFMPPSAPVPYNIPPPRPGTLPNRRC</sequence>
<evidence type="ECO:0000256" key="5">
    <source>
        <dbReference type="ARBA" id="ARBA00022832"/>
    </source>
</evidence>
<evidence type="ECO:0000256" key="6">
    <source>
        <dbReference type="ARBA" id="ARBA00023002"/>
    </source>
</evidence>
<evidence type="ECO:0000313" key="14">
    <source>
        <dbReference type="Proteomes" id="UP000436088"/>
    </source>
</evidence>
<dbReference type="PANTHER" id="PTHR32100">
    <property type="entry name" value="OMEGA-6 FATTY ACID DESATURASE, CHLOROPLASTIC"/>
    <property type="match status" value="1"/>
</dbReference>
<evidence type="ECO:0000256" key="8">
    <source>
        <dbReference type="ARBA" id="ARBA00023136"/>
    </source>
</evidence>
<evidence type="ECO:0000256" key="2">
    <source>
        <dbReference type="ARBA" id="ARBA00005105"/>
    </source>
</evidence>
<gene>
    <name evidence="13" type="ORF">F3Y22_tig00110879pilonHSYRG00066</name>
</gene>
<dbReference type="GO" id="GO:0016020">
    <property type="term" value="C:membrane"/>
    <property type="evidence" value="ECO:0007669"/>
    <property type="project" value="UniProtKB-SubCell"/>
</dbReference>
<feature type="domain" description="Fatty acid desaturase" evidence="11">
    <location>
        <begin position="59"/>
        <end position="231"/>
    </location>
</feature>
<dbReference type="Pfam" id="PF00487">
    <property type="entry name" value="FA_desaturase"/>
    <property type="match status" value="1"/>
</dbReference>
<organism evidence="13 14">
    <name type="scientific">Hibiscus syriacus</name>
    <name type="common">Rose of Sharon</name>
    <dbReference type="NCBI Taxonomy" id="106335"/>
    <lineage>
        <taxon>Eukaryota</taxon>
        <taxon>Viridiplantae</taxon>
        <taxon>Streptophyta</taxon>
        <taxon>Embryophyta</taxon>
        <taxon>Tracheophyta</taxon>
        <taxon>Spermatophyta</taxon>
        <taxon>Magnoliopsida</taxon>
        <taxon>eudicotyledons</taxon>
        <taxon>Gunneridae</taxon>
        <taxon>Pentapetalae</taxon>
        <taxon>rosids</taxon>
        <taxon>malvids</taxon>
        <taxon>Malvales</taxon>
        <taxon>Malvaceae</taxon>
        <taxon>Malvoideae</taxon>
        <taxon>Hibiscus</taxon>
    </lineage>
</organism>
<evidence type="ECO:0000259" key="12">
    <source>
        <dbReference type="Pfam" id="PF11960"/>
    </source>
</evidence>
<name>A0A6A2ZLI8_HIBSY</name>
<comment type="similarity">
    <text evidence="3">Belongs to the fatty acid desaturase type 1 family.</text>
</comment>
<dbReference type="AlphaFoldDB" id="A0A6A2ZLI8"/>
<dbReference type="Pfam" id="PF11960">
    <property type="entry name" value="DUF3474"/>
    <property type="match status" value="1"/>
</dbReference>
<evidence type="ECO:0000256" key="3">
    <source>
        <dbReference type="ARBA" id="ARBA00009295"/>
    </source>
</evidence>
<evidence type="ECO:0000256" key="10">
    <source>
        <dbReference type="SAM" id="Phobius"/>
    </source>
</evidence>
<dbReference type="GO" id="GO:0006636">
    <property type="term" value="P:unsaturated fatty acid biosynthetic process"/>
    <property type="evidence" value="ECO:0007669"/>
    <property type="project" value="UniProtKB-UniPathway"/>
</dbReference>
<keyword evidence="4" id="KW-0444">Lipid biosynthesis</keyword>
<dbReference type="GO" id="GO:0016717">
    <property type="term" value="F:oxidoreductase activity, acting on paired donors, with oxidation of a pair of donors resulting in the reduction of molecular oxygen to two molecules of water"/>
    <property type="evidence" value="ECO:0007669"/>
    <property type="project" value="InterPro"/>
</dbReference>
<keyword evidence="7" id="KW-0443">Lipid metabolism</keyword>
<comment type="pathway">
    <text evidence="2">Lipid metabolism; polyunsaturated fatty acid biosynthesis.</text>
</comment>
<keyword evidence="9" id="KW-0275">Fatty acid biosynthesis</keyword>
<evidence type="ECO:0000256" key="1">
    <source>
        <dbReference type="ARBA" id="ARBA00004370"/>
    </source>
</evidence>
<dbReference type="InterPro" id="IPR021863">
    <property type="entry name" value="FAS_N"/>
</dbReference>
<dbReference type="InterPro" id="IPR005804">
    <property type="entry name" value="FA_desaturase_dom"/>
</dbReference>
<evidence type="ECO:0000256" key="7">
    <source>
        <dbReference type="ARBA" id="ARBA00023098"/>
    </source>
</evidence>
<comment type="subcellular location">
    <subcellularLocation>
        <location evidence="1">Membrane</location>
    </subcellularLocation>
</comment>